<keyword evidence="2" id="KW-0805">Transcription regulation</keyword>
<evidence type="ECO:0000256" key="4">
    <source>
        <dbReference type="ARBA" id="ARBA00023163"/>
    </source>
</evidence>
<dbReference type="PATRIC" id="fig|1114963.3.peg.730"/>
<evidence type="ECO:0000259" key="5">
    <source>
        <dbReference type="PROSITE" id="PS50931"/>
    </source>
</evidence>
<dbReference type="InterPro" id="IPR000847">
    <property type="entry name" value="LysR_HTH_N"/>
</dbReference>
<evidence type="ECO:0000313" key="6">
    <source>
        <dbReference type="EMBL" id="KMS59361.1"/>
    </source>
</evidence>
<organism evidence="6 7">
    <name type="scientific">Novosphingobium barchaimii LL02</name>
    <dbReference type="NCBI Taxonomy" id="1114963"/>
    <lineage>
        <taxon>Bacteria</taxon>
        <taxon>Pseudomonadati</taxon>
        <taxon>Pseudomonadota</taxon>
        <taxon>Alphaproteobacteria</taxon>
        <taxon>Sphingomonadales</taxon>
        <taxon>Sphingomonadaceae</taxon>
        <taxon>Novosphingobium</taxon>
    </lineage>
</organism>
<dbReference type="InterPro" id="IPR005119">
    <property type="entry name" value="LysR_subst-bd"/>
</dbReference>
<dbReference type="GO" id="GO:0006351">
    <property type="term" value="P:DNA-templated transcription"/>
    <property type="evidence" value="ECO:0007669"/>
    <property type="project" value="TreeGrafter"/>
</dbReference>
<evidence type="ECO:0000313" key="7">
    <source>
        <dbReference type="Proteomes" id="UP000052268"/>
    </source>
</evidence>
<comment type="similarity">
    <text evidence="1">Belongs to the LysR transcriptional regulatory family.</text>
</comment>
<dbReference type="Pfam" id="PF03466">
    <property type="entry name" value="LysR_substrate"/>
    <property type="match status" value="1"/>
</dbReference>
<dbReference type="InterPro" id="IPR036388">
    <property type="entry name" value="WH-like_DNA-bd_sf"/>
</dbReference>
<reference evidence="6 7" key="1">
    <citation type="journal article" date="2015" name="G3 (Bethesda)">
        <title>Insights into Ongoing Evolution of the Hexachlorocyclohexane Catabolic Pathway from Comparative Genomics of Ten Sphingomonadaceae Strains.</title>
        <authorList>
            <person name="Pearce S.L."/>
            <person name="Oakeshott J.G."/>
            <person name="Pandey G."/>
        </authorList>
    </citation>
    <scope>NUCLEOTIDE SEQUENCE [LARGE SCALE GENOMIC DNA]</scope>
    <source>
        <strain evidence="6 7">LL02</strain>
    </source>
</reference>
<sequence length="300" mass="32567">MAMTIQVDSLSGLQAFAAAAEARNFRVAGQALGISSSAVGKAIARLEEQLSVQLFHRTTRTISLTEPGGLFLARVRSLLEGLEEAENEIAHASAKPRGRLRLSLPLTGAVHTRPLAEFMALHPQIELDLDFSDRLVDVIEEGFDAVIRTGEPADSRLKHRKLGRFRWLLVAAPGYLERSGTPKTADDLLEHACLRQRLSTGRVAPWPIAGAPEAIVPATLAASIIDPLLDLALAGAGIGAFPDFMVQSHIGDGVLQVVLEGLLDRRGTWNILWPSGRFQAPKTRAFVDFMVGWAENIFDE</sequence>
<dbReference type="EMBL" id="JACU01000002">
    <property type="protein sequence ID" value="KMS59361.1"/>
    <property type="molecule type" value="Genomic_DNA"/>
</dbReference>
<evidence type="ECO:0000256" key="1">
    <source>
        <dbReference type="ARBA" id="ARBA00009437"/>
    </source>
</evidence>
<evidence type="ECO:0000256" key="3">
    <source>
        <dbReference type="ARBA" id="ARBA00023125"/>
    </source>
</evidence>
<dbReference type="SUPFAM" id="SSF53850">
    <property type="entry name" value="Periplasmic binding protein-like II"/>
    <property type="match status" value="1"/>
</dbReference>
<evidence type="ECO:0000256" key="2">
    <source>
        <dbReference type="ARBA" id="ARBA00023015"/>
    </source>
</evidence>
<feature type="domain" description="HTH lysR-type" evidence="5">
    <location>
        <begin position="8"/>
        <end position="65"/>
    </location>
</feature>
<dbReference type="InterPro" id="IPR058163">
    <property type="entry name" value="LysR-type_TF_proteobact-type"/>
</dbReference>
<dbReference type="PANTHER" id="PTHR30537:SF72">
    <property type="entry name" value="LYSR FAMILY TRANSCRIPTIONAL REGULATOR"/>
    <property type="match status" value="1"/>
</dbReference>
<dbReference type="GO" id="GO:0003700">
    <property type="term" value="F:DNA-binding transcription factor activity"/>
    <property type="evidence" value="ECO:0007669"/>
    <property type="project" value="InterPro"/>
</dbReference>
<dbReference type="Gene3D" id="3.40.190.290">
    <property type="match status" value="1"/>
</dbReference>
<dbReference type="FunFam" id="1.10.10.10:FF:000001">
    <property type="entry name" value="LysR family transcriptional regulator"/>
    <property type="match status" value="1"/>
</dbReference>
<keyword evidence="7" id="KW-1185">Reference proteome</keyword>
<dbReference type="PANTHER" id="PTHR30537">
    <property type="entry name" value="HTH-TYPE TRANSCRIPTIONAL REGULATOR"/>
    <property type="match status" value="1"/>
</dbReference>
<dbReference type="CDD" id="cd08476">
    <property type="entry name" value="PBP2_CrgA_like_7"/>
    <property type="match status" value="1"/>
</dbReference>
<keyword evidence="4" id="KW-0804">Transcription</keyword>
<protein>
    <submittedName>
        <fullName evidence="6">LysR family transcriptional regulator</fullName>
    </submittedName>
</protein>
<dbReference type="InterPro" id="IPR036390">
    <property type="entry name" value="WH_DNA-bd_sf"/>
</dbReference>
<proteinExistence type="inferred from homology"/>
<dbReference type="SUPFAM" id="SSF46785">
    <property type="entry name" value="Winged helix' DNA-binding domain"/>
    <property type="match status" value="1"/>
</dbReference>
<dbReference type="Proteomes" id="UP000052268">
    <property type="component" value="Unassembled WGS sequence"/>
</dbReference>
<dbReference type="Gene3D" id="1.10.10.10">
    <property type="entry name" value="Winged helix-like DNA-binding domain superfamily/Winged helix DNA-binding domain"/>
    <property type="match status" value="1"/>
</dbReference>
<gene>
    <name evidence="6" type="ORF">V474_09140</name>
</gene>
<dbReference type="AlphaFoldDB" id="A0A0J7Y657"/>
<dbReference type="Pfam" id="PF00126">
    <property type="entry name" value="HTH_1"/>
    <property type="match status" value="1"/>
</dbReference>
<accession>A0A0J7Y657</accession>
<comment type="caution">
    <text evidence="6">The sequence shown here is derived from an EMBL/GenBank/DDBJ whole genome shotgun (WGS) entry which is preliminary data.</text>
</comment>
<dbReference type="PROSITE" id="PS50931">
    <property type="entry name" value="HTH_LYSR"/>
    <property type="match status" value="1"/>
</dbReference>
<keyword evidence="3" id="KW-0238">DNA-binding</keyword>
<dbReference type="GO" id="GO:0043565">
    <property type="term" value="F:sequence-specific DNA binding"/>
    <property type="evidence" value="ECO:0007669"/>
    <property type="project" value="TreeGrafter"/>
</dbReference>
<name>A0A0J7Y657_9SPHN</name>